<dbReference type="InterPro" id="IPR036515">
    <property type="entry name" value="Transposase_17_sf"/>
</dbReference>
<dbReference type="PANTHER" id="PTHR33360:SF2">
    <property type="entry name" value="TRANSPOSASE FOR INSERTION SEQUENCE ELEMENT IS200"/>
    <property type="match status" value="1"/>
</dbReference>
<dbReference type="PANTHER" id="PTHR33360">
    <property type="entry name" value="TRANSPOSASE FOR INSERTION SEQUENCE ELEMENT IS200"/>
    <property type="match status" value="1"/>
</dbReference>
<dbReference type="Proteomes" id="UP000184048">
    <property type="component" value="Unassembled WGS sequence"/>
</dbReference>
<dbReference type="GO" id="GO:0003677">
    <property type="term" value="F:DNA binding"/>
    <property type="evidence" value="ECO:0007669"/>
    <property type="project" value="InterPro"/>
</dbReference>
<reference evidence="2 3" key="1">
    <citation type="submission" date="2016-11" db="EMBL/GenBank/DDBJ databases">
        <authorList>
            <person name="Jaros S."/>
            <person name="Januszkiewicz K."/>
            <person name="Wedrychowicz H."/>
        </authorList>
    </citation>
    <scope>NUCLEOTIDE SEQUENCE [LARGE SCALE GENOMIC DNA]</scope>
    <source>
        <strain evidence="2 3">DSM 18119</strain>
    </source>
</reference>
<sequence length="132" mass="14734">MANTYSQISIHAVFAVKGRENFIIAPWQDQLHRYLSGIITSNGATSLAVGGWKDHVHIFFGMPVTTCLSDFMSIVKASSSKWINEQQFIKGKFQWQSGYGHFLIPKAKEMALLIILWVSRSITGSGLSKKSI</sequence>
<dbReference type="AlphaFoldDB" id="A0A1M5EQ11"/>
<evidence type="ECO:0000313" key="2">
    <source>
        <dbReference type="EMBL" id="SHF81247.1"/>
    </source>
</evidence>
<dbReference type="Pfam" id="PF01797">
    <property type="entry name" value="Y1_Tnp"/>
    <property type="match status" value="1"/>
</dbReference>
<accession>A0A1M5EQ11</accession>
<evidence type="ECO:0000259" key="1">
    <source>
        <dbReference type="SMART" id="SM01321"/>
    </source>
</evidence>
<organism evidence="2 3">
    <name type="scientific">Flavisolibacter ginsengisoli DSM 18119</name>
    <dbReference type="NCBI Taxonomy" id="1121884"/>
    <lineage>
        <taxon>Bacteria</taxon>
        <taxon>Pseudomonadati</taxon>
        <taxon>Bacteroidota</taxon>
        <taxon>Chitinophagia</taxon>
        <taxon>Chitinophagales</taxon>
        <taxon>Chitinophagaceae</taxon>
        <taxon>Flavisolibacter</taxon>
    </lineage>
</organism>
<name>A0A1M5EQ11_9BACT</name>
<dbReference type="STRING" id="1121884.SAMN02745131_03592"/>
<proteinExistence type="predicted"/>
<dbReference type="EMBL" id="FQUU01000019">
    <property type="protein sequence ID" value="SHF81247.1"/>
    <property type="molecule type" value="Genomic_DNA"/>
</dbReference>
<feature type="domain" description="Transposase IS200-like" evidence="1">
    <location>
        <begin position="5"/>
        <end position="121"/>
    </location>
</feature>
<gene>
    <name evidence="2" type="ORF">SAMN02745131_03592</name>
</gene>
<dbReference type="SUPFAM" id="SSF143422">
    <property type="entry name" value="Transposase IS200-like"/>
    <property type="match status" value="1"/>
</dbReference>
<dbReference type="InterPro" id="IPR002686">
    <property type="entry name" value="Transposase_17"/>
</dbReference>
<evidence type="ECO:0000313" key="3">
    <source>
        <dbReference type="Proteomes" id="UP000184048"/>
    </source>
</evidence>
<dbReference type="RefSeq" id="WP_217653023.1">
    <property type="nucleotide sequence ID" value="NZ_FQUU01000019.1"/>
</dbReference>
<keyword evidence="3" id="KW-1185">Reference proteome</keyword>
<dbReference type="SMART" id="SM01321">
    <property type="entry name" value="Y1_Tnp"/>
    <property type="match status" value="1"/>
</dbReference>
<dbReference type="Gene3D" id="3.30.70.1290">
    <property type="entry name" value="Transposase IS200-like"/>
    <property type="match status" value="1"/>
</dbReference>
<protein>
    <submittedName>
        <fullName evidence="2">Transposase IS200 like</fullName>
    </submittedName>
</protein>
<dbReference type="GO" id="GO:0006313">
    <property type="term" value="P:DNA transposition"/>
    <property type="evidence" value="ECO:0007669"/>
    <property type="project" value="InterPro"/>
</dbReference>
<dbReference type="GO" id="GO:0004803">
    <property type="term" value="F:transposase activity"/>
    <property type="evidence" value="ECO:0007669"/>
    <property type="project" value="InterPro"/>
</dbReference>